<dbReference type="SUPFAM" id="SSF47473">
    <property type="entry name" value="EF-hand"/>
    <property type="match status" value="1"/>
</dbReference>
<dbReference type="PROSITE" id="PS00018">
    <property type="entry name" value="EF_HAND_1"/>
    <property type="match status" value="3"/>
</dbReference>
<evidence type="ECO:0000256" key="1">
    <source>
        <dbReference type="ARBA" id="ARBA00022723"/>
    </source>
</evidence>
<dbReference type="Proteomes" id="UP001551011">
    <property type="component" value="Unassembled WGS sequence"/>
</dbReference>
<dbReference type="InterPro" id="IPR018247">
    <property type="entry name" value="EF_Hand_1_Ca_BS"/>
</dbReference>
<accession>A0ABV3A9X4</accession>
<name>A0ABV3A9X4_9ACTN</name>
<keyword evidence="2" id="KW-0677">Repeat</keyword>
<dbReference type="InterPro" id="IPR002048">
    <property type="entry name" value="EF_hand_dom"/>
</dbReference>
<keyword evidence="5" id="KW-1185">Reference proteome</keyword>
<comment type="caution">
    <text evidence="4">The sequence shown here is derived from an EMBL/GenBank/DDBJ whole genome shotgun (WGS) entry which is preliminary data.</text>
</comment>
<feature type="domain" description="EF-hand" evidence="3">
    <location>
        <begin position="7"/>
        <end position="42"/>
    </location>
</feature>
<reference evidence="4 5" key="1">
    <citation type="submission" date="2024-06" db="EMBL/GenBank/DDBJ databases">
        <title>The Natural Products Discovery Center: Release of the First 8490 Sequenced Strains for Exploring Actinobacteria Biosynthetic Diversity.</title>
        <authorList>
            <person name="Kalkreuter E."/>
            <person name="Kautsar S.A."/>
            <person name="Yang D."/>
            <person name="Bader C.D."/>
            <person name="Teijaro C.N."/>
            <person name="Fluegel L."/>
            <person name="Davis C.M."/>
            <person name="Simpson J.R."/>
            <person name="Lauterbach L."/>
            <person name="Steele A.D."/>
            <person name="Gui C."/>
            <person name="Meng S."/>
            <person name="Li G."/>
            <person name="Viehrig K."/>
            <person name="Ye F."/>
            <person name="Su P."/>
            <person name="Kiefer A.F."/>
            <person name="Nichols A."/>
            <person name="Cepeda A.J."/>
            <person name="Yan W."/>
            <person name="Fan B."/>
            <person name="Jiang Y."/>
            <person name="Adhikari A."/>
            <person name="Zheng C.-J."/>
            <person name="Schuster L."/>
            <person name="Cowan T.M."/>
            <person name="Smanski M.J."/>
            <person name="Chevrette M.G."/>
            <person name="De Carvalho L.P.S."/>
            <person name="Shen B."/>
        </authorList>
    </citation>
    <scope>NUCLEOTIDE SEQUENCE [LARGE SCALE GENOMIC DNA]</scope>
    <source>
        <strain evidence="4 5">NPDC020594</strain>
    </source>
</reference>
<dbReference type="Gene3D" id="1.10.238.10">
    <property type="entry name" value="EF-hand"/>
    <property type="match status" value="1"/>
</dbReference>
<evidence type="ECO:0000259" key="3">
    <source>
        <dbReference type="PROSITE" id="PS50222"/>
    </source>
</evidence>
<proteinExistence type="predicted"/>
<dbReference type="InterPro" id="IPR011992">
    <property type="entry name" value="EF-hand-dom_pair"/>
</dbReference>
<protein>
    <submittedName>
        <fullName evidence="4">EF-hand domain-containing protein</fullName>
    </submittedName>
</protein>
<dbReference type="PANTHER" id="PTHR10827:SF98">
    <property type="entry name" value="45 KDA CALCIUM-BINDING PROTEIN"/>
    <property type="match status" value="1"/>
</dbReference>
<evidence type="ECO:0000256" key="2">
    <source>
        <dbReference type="ARBA" id="ARBA00022737"/>
    </source>
</evidence>
<sequence>MTIDSSVLSIKLHRMFTFLDTDQDGSLTEQDLTAIADRLAGSVPTQPEKVQRLRDALAVIWDQHLRHMDDDGNGLISSAEYERGVRGAITSQESALISALHDVVAACLDICDRDDDGLITLDEYTLLGQAVSGGTTKDMATAFSALDLDGDGALGPEEIRTAVTEYFTSEDAEARGNWLYGPL</sequence>
<evidence type="ECO:0000313" key="4">
    <source>
        <dbReference type="EMBL" id="MEU5708755.1"/>
    </source>
</evidence>
<dbReference type="PANTHER" id="PTHR10827">
    <property type="entry name" value="RETICULOCALBIN"/>
    <property type="match status" value="1"/>
</dbReference>
<feature type="domain" description="EF-hand" evidence="3">
    <location>
        <begin position="56"/>
        <end position="91"/>
    </location>
</feature>
<dbReference type="EMBL" id="JBFAEG010000011">
    <property type="protein sequence ID" value="MEU5708755.1"/>
    <property type="molecule type" value="Genomic_DNA"/>
</dbReference>
<dbReference type="SMART" id="SM00054">
    <property type="entry name" value="EFh"/>
    <property type="match status" value="4"/>
</dbReference>
<keyword evidence="1" id="KW-0479">Metal-binding</keyword>
<dbReference type="Pfam" id="PF13202">
    <property type="entry name" value="EF-hand_5"/>
    <property type="match status" value="1"/>
</dbReference>
<evidence type="ECO:0000313" key="5">
    <source>
        <dbReference type="Proteomes" id="UP001551011"/>
    </source>
</evidence>
<feature type="domain" description="EF-hand" evidence="3">
    <location>
        <begin position="134"/>
        <end position="169"/>
    </location>
</feature>
<organism evidence="4 5">
    <name type="scientific">Streptomyces flaveolus</name>
    <dbReference type="NCBI Taxonomy" id="67297"/>
    <lineage>
        <taxon>Bacteria</taxon>
        <taxon>Bacillati</taxon>
        <taxon>Actinomycetota</taxon>
        <taxon>Actinomycetes</taxon>
        <taxon>Kitasatosporales</taxon>
        <taxon>Streptomycetaceae</taxon>
        <taxon>Streptomyces</taxon>
    </lineage>
</organism>
<gene>
    <name evidence="4" type="ORF">AB0H04_18070</name>
</gene>
<dbReference type="PROSITE" id="PS50222">
    <property type="entry name" value="EF_HAND_2"/>
    <property type="match status" value="3"/>
</dbReference>
<dbReference type="RefSeq" id="WP_030645433.1">
    <property type="nucleotide sequence ID" value="NZ_JBFAEG010000011.1"/>
</dbReference>